<gene>
    <name evidence="1" type="ORF">CARN3_0193</name>
</gene>
<organism evidence="1">
    <name type="scientific">mine drainage metagenome</name>
    <dbReference type="NCBI Taxonomy" id="410659"/>
    <lineage>
        <taxon>unclassified sequences</taxon>
        <taxon>metagenomes</taxon>
        <taxon>ecological metagenomes</taxon>
    </lineage>
</organism>
<comment type="caution">
    <text evidence="1">The sequence shown here is derived from an EMBL/GenBank/DDBJ whole genome shotgun (WGS) entry which is preliminary data.</text>
</comment>
<dbReference type="EMBL" id="CABN01000158">
    <property type="protein sequence ID" value="CBI00642.1"/>
    <property type="molecule type" value="Genomic_DNA"/>
</dbReference>
<dbReference type="AntiFam" id="ANF00233">
    <property type="entry name" value="Shadow ORF (opposite trxB)"/>
</dbReference>
<accession>E6Q0D3</accession>
<proteinExistence type="predicted"/>
<sequence length="324" mass="33680">MAVLFEIFFDFERGHAACARGGDGLAIASVLHVAACKDAGDTREHVVAGLDVAVLVEIDLAVKHFGVGFVADAEEETRNGQLAFFVGVGVAQGERADRFFFDAQHVFDDGVGADFNFGVSHGASEHDLAGAEAVATMEQVNLRGKAGEKERLFHGRVAAADDSDFLVAEEESVAGGATGDAVPDERLFIGKTEPARACAGGDDQRARAYLTRRRLEPEGMDTEIGGDQMGGAELGAKAGGLLLHVLDQFGPLNALGPAGKVLDQSGDGKLSTGFVAFEHKRLEVGARGIDGGGKASATGAEDYGIAGFGLVACWVACSVLFTHD</sequence>
<dbReference type="AlphaFoldDB" id="E6Q0D3"/>
<evidence type="ECO:0000313" key="1">
    <source>
        <dbReference type="EMBL" id="CBI00642.1"/>
    </source>
</evidence>
<protein>
    <submittedName>
        <fullName evidence="1">Uncharacterized protein</fullName>
    </submittedName>
</protein>
<reference evidence="1" key="1">
    <citation type="submission" date="2009-10" db="EMBL/GenBank/DDBJ databases">
        <title>Diversity of trophic interactions inside an arsenic-rich microbial ecosystem.</title>
        <authorList>
            <person name="Bertin P.N."/>
            <person name="Heinrich-Salmeron A."/>
            <person name="Pelletier E."/>
            <person name="Goulhen-Chollet F."/>
            <person name="Arsene-Ploetze F."/>
            <person name="Gallien S."/>
            <person name="Calteau A."/>
            <person name="Vallenet D."/>
            <person name="Casiot C."/>
            <person name="Chane-Woon-Ming B."/>
            <person name="Giloteaux L."/>
            <person name="Barakat M."/>
            <person name="Bonnefoy V."/>
            <person name="Bruneel O."/>
            <person name="Chandler M."/>
            <person name="Cleiss J."/>
            <person name="Duran R."/>
            <person name="Elbaz-Poulichet F."/>
            <person name="Fonknechten N."/>
            <person name="Lauga B."/>
            <person name="Mornico D."/>
            <person name="Ortet P."/>
            <person name="Schaeffer C."/>
            <person name="Siguier P."/>
            <person name="Alexander Thil Smith A."/>
            <person name="Van Dorsselaer A."/>
            <person name="Weissenbach J."/>
            <person name="Medigue C."/>
            <person name="Le Paslier D."/>
        </authorList>
    </citation>
    <scope>NUCLEOTIDE SEQUENCE</scope>
</reference>
<name>E6Q0D3_9ZZZZ</name>